<evidence type="ECO:0000313" key="2">
    <source>
        <dbReference type="Proteomes" id="UP000663281"/>
    </source>
</evidence>
<gene>
    <name evidence="1" type="ORF">JYB88_08325</name>
</gene>
<dbReference type="AlphaFoldDB" id="A0A975AM95"/>
<keyword evidence="2" id="KW-1185">Reference proteome</keyword>
<dbReference type="Proteomes" id="UP000663281">
    <property type="component" value="Chromosome"/>
</dbReference>
<dbReference type="KEGG" id="scyp:JYB88_08325"/>
<accession>A0A975AM95</accession>
<name>A0A975AM95_9GAMM</name>
<reference evidence="1 2" key="1">
    <citation type="submission" date="2021-03" db="EMBL/GenBank/DDBJ databases">
        <title>Novel species identification of genus Shewanella.</title>
        <authorList>
            <person name="Liu G."/>
            <person name="Zhang Q."/>
        </authorList>
    </citation>
    <scope>NUCLEOTIDE SEQUENCE [LARGE SCALE GENOMIC DNA]</scope>
    <source>
        <strain evidence="1 2">FJAT-53726</strain>
    </source>
</reference>
<proteinExistence type="predicted"/>
<evidence type="ECO:0000313" key="1">
    <source>
        <dbReference type="EMBL" id="QSX31606.1"/>
    </source>
</evidence>
<dbReference type="EMBL" id="CP071504">
    <property type="protein sequence ID" value="QSX31606.1"/>
    <property type="molecule type" value="Genomic_DNA"/>
</dbReference>
<dbReference type="RefSeq" id="WP_207322935.1">
    <property type="nucleotide sequence ID" value="NZ_CP071501.1"/>
</dbReference>
<protein>
    <submittedName>
        <fullName evidence="1">Chemotaxis protein</fullName>
    </submittedName>
</protein>
<sequence length="83" mass="8516">MQIPSAIASGINGFNSAQNSLAQATVDVARPEVPAEQAALQSPPVDKTEALIQATQAVTQAEASAEVIDRADETLGTIIDISV</sequence>
<organism evidence="1 2">
    <name type="scientific">Shewanella cyperi</name>
    <dbReference type="NCBI Taxonomy" id="2814292"/>
    <lineage>
        <taxon>Bacteria</taxon>
        <taxon>Pseudomonadati</taxon>
        <taxon>Pseudomonadota</taxon>
        <taxon>Gammaproteobacteria</taxon>
        <taxon>Alteromonadales</taxon>
        <taxon>Shewanellaceae</taxon>
        <taxon>Shewanella</taxon>
    </lineage>
</organism>